<reference evidence="1 2" key="1">
    <citation type="submission" date="2018-03" db="EMBL/GenBank/DDBJ databases">
        <title>Genomic Encyclopedia of Archaeal and Bacterial Type Strains, Phase II (KMG-II): from individual species to whole genera.</title>
        <authorList>
            <person name="Goeker M."/>
        </authorList>
    </citation>
    <scope>NUCLEOTIDE SEQUENCE [LARGE SCALE GENOMIC DNA]</scope>
    <source>
        <strain evidence="1 2">DSM 28354</strain>
    </source>
</reference>
<protein>
    <submittedName>
        <fullName evidence="1">Uncharacterized protein</fullName>
    </submittedName>
</protein>
<dbReference type="AlphaFoldDB" id="A0A2T0TN33"/>
<dbReference type="EMBL" id="PVTE01000001">
    <property type="protein sequence ID" value="PRY46938.1"/>
    <property type="molecule type" value="Genomic_DNA"/>
</dbReference>
<name>A0A2T0TN33_9BACT</name>
<dbReference type="RefSeq" id="WP_211300795.1">
    <property type="nucleotide sequence ID" value="NZ_PVTE01000001.1"/>
</dbReference>
<dbReference type="Proteomes" id="UP000238375">
    <property type="component" value="Unassembled WGS sequence"/>
</dbReference>
<gene>
    <name evidence="1" type="ORF">CLV58_1012</name>
</gene>
<proteinExistence type="predicted"/>
<organism evidence="1 2">
    <name type="scientific">Spirosoma oryzae</name>
    <dbReference type="NCBI Taxonomy" id="1469603"/>
    <lineage>
        <taxon>Bacteria</taxon>
        <taxon>Pseudomonadati</taxon>
        <taxon>Bacteroidota</taxon>
        <taxon>Cytophagia</taxon>
        <taxon>Cytophagales</taxon>
        <taxon>Cytophagaceae</taxon>
        <taxon>Spirosoma</taxon>
    </lineage>
</organism>
<evidence type="ECO:0000313" key="2">
    <source>
        <dbReference type="Proteomes" id="UP000238375"/>
    </source>
</evidence>
<evidence type="ECO:0000313" key="1">
    <source>
        <dbReference type="EMBL" id="PRY46938.1"/>
    </source>
</evidence>
<sequence>MGAVNPTQPRLRRYAFANNESRLMHWLPLVPADRVTVTEGILDGVMQGTLPNMPTEKT</sequence>
<accession>A0A2T0TN33</accession>
<keyword evidence="2" id="KW-1185">Reference proteome</keyword>
<comment type="caution">
    <text evidence="1">The sequence shown here is derived from an EMBL/GenBank/DDBJ whole genome shotgun (WGS) entry which is preliminary data.</text>
</comment>